<organism evidence="2 3">
    <name type="scientific">Thelohanellus kitauei</name>
    <name type="common">Myxosporean</name>
    <dbReference type="NCBI Taxonomy" id="669202"/>
    <lineage>
        <taxon>Eukaryota</taxon>
        <taxon>Metazoa</taxon>
        <taxon>Cnidaria</taxon>
        <taxon>Myxozoa</taxon>
        <taxon>Myxosporea</taxon>
        <taxon>Bivalvulida</taxon>
        <taxon>Platysporina</taxon>
        <taxon>Myxobolidae</taxon>
        <taxon>Thelohanellus</taxon>
    </lineage>
</organism>
<protein>
    <submittedName>
        <fullName evidence="2">Uncharacterized protein</fullName>
    </submittedName>
</protein>
<name>A0A0C2IU02_THEKT</name>
<feature type="compositionally biased region" description="Basic residues" evidence="1">
    <location>
        <begin position="145"/>
        <end position="157"/>
    </location>
</feature>
<accession>A0A0C2IU02</accession>
<proteinExistence type="predicted"/>
<evidence type="ECO:0000313" key="3">
    <source>
        <dbReference type="Proteomes" id="UP000031668"/>
    </source>
</evidence>
<feature type="compositionally biased region" description="Polar residues" evidence="1">
    <location>
        <begin position="56"/>
        <end position="68"/>
    </location>
</feature>
<feature type="region of interest" description="Disordered" evidence="1">
    <location>
        <begin position="100"/>
        <end position="157"/>
    </location>
</feature>
<dbReference type="EMBL" id="JWZT01005706">
    <property type="protein sequence ID" value="KII60317.1"/>
    <property type="molecule type" value="Genomic_DNA"/>
</dbReference>
<comment type="caution">
    <text evidence="2">The sequence shown here is derived from an EMBL/GenBank/DDBJ whole genome shotgun (WGS) entry which is preliminary data.</text>
</comment>
<keyword evidence="3" id="KW-1185">Reference proteome</keyword>
<feature type="region of interest" description="Disordered" evidence="1">
    <location>
        <begin position="56"/>
        <end position="83"/>
    </location>
</feature>
<evidence type="ECO:0000256" key="1">
    <source>
        <dbReference type="SAM" id="MobiDB-lite"/>
    </source>
</evidence>
<gene>
    <name evidence="2" type="ORF">RF11_15349</name>
</gene>
<sequence length="209" mass="22968">MQAPLVVTIRTIGCKSVTPFTGSFLDRRSEKKPEQPNLLQNWLIAALTGSFRASSVRSTGASTTQDATRGQPKVPSPSSGCQPASFQAIYVHNSNVYTGRREMPQHDGISDSTPPRVSHRRRIVGPDPQPRSREVVAPTEAPAQRSHRRNRGARNRRKDIVYMLEKGTPVPPQTTVGIIWADFLAIFGPAGPFSFVGKKLGTQDQTRLL</sequence>
<reference evidence="2 3" key="1">
    <citation type="journal article" date="2014" name="Genome Biol. Evol.">
        <title>The genome of the myxosporean Thelohanellus kitauei shows adaptations to nutrient acquisition within its fish host.</title>
        <authorList>
            <person name="Yang Y."/>
            <person name="Xiong J."/>
            <person name="Zhou Z."/>
            <person name="Huo F."/>
            <person name="Miao W."/>
            <person name="Ran C."/>
            <person name="Liu Y."/>
            <person name="Zhang J."/>
            <person name="Feng J."/>
            <person name="Wang M."/>
            <person name="Wang M."/>
            <person name="Wang L."/>
            <person name="Yao B."/>
        </authorList>
    </citation>
    <scope>NUCLEOTIDE SEQUENCE [LARGE SCALE GENOMIC DNA]</scope>
    <source>
        <strain evidence="2">Wuqing</strain>
    </source>
</reference>
<evidence type="ECO:0000313" key="2">
    <source>
        <dbReference type="EMBL" id="KII60317.1"/>
    </source>
</evidence>
<dbReference type="Proteomes" id="UP000031668">
    <property type="component" value="Unassembled WGS sequence"/>
</dbReference>
<feature type="compositionally biased region" description="Basic and acidic residues" evidence="1">
    <location>
        <begin position="100"/>
        <end position="109"/>
    </location>
</feature>
<dbReference type="AlphaFoldDB" id="A0A0C2IU02"/>